<dbReference type="AlphaFoldDB" id="A0A6G1IIH3"/>
<reference evidence="2" key="1">
    <citation type="journal article" date="2020" name="Stud. Mycol.">
        <title>101 Dothideomycetes genomes: a test case for predicting lifestyles and emergence of pathogens.</title>
        <authorList>
            <person name="Haridas S."/>
            <person name="Albert R."/>
            <person name="Binder M."/>
            <person name="Bloem J."/>
            <person name="Labutti K."/>
            <person name="Salamov A."/>
            <person name="Andreopoulos B."/>
            <person name="Baker S."/>
            <person name="Barry K."/>
            <person name="Bills G."/>
            <person name="Bluhm B."/>
            <person name="Cannon C."/>
            <person name="Castanera R."/>
            <person name="Culley D."/>
            <person name="Daum C."/>
            <person name="Ezra D."/>
            <person name="Gonzalez J."/>
            <person name="Henrissat B."/>
            <person name="Kuo A."/>
            <person name="Liang C."/>
            <person name="Lipzen A."/>
            <person name="Lutzoni F."/>
            <person name="Magnuson J."/>
            <person name="Mondo S."/>
            <person name="Nolan M."/>
            <person name="Ohm R."/>
            <person name="Pangilinan J."/>
            <person name="Park H.-J."/>
            <person name="Ramirez L."/>
            <person name="Alfaro M."/>
            <person name="Sun H."/>
            <person name="Tritt A."/>
            <person name="Yoshinaga Y."/>
            <person name="Zwiers L.-H."/>
            <person name="Turgeon B."/>
            <person name="Goodwin S."/>
            <person name="Spatafora J."/>
            <person name="Crous P."/>
            <person name="Grigoriev I."/>
        </authorList>
    </citation>
    <scope>NUCLEOTIDE SEQUENCE</scope>
    <source>
        <strain evidence="2">CBS 122367</strain>
    </source>
</reference>
<evidence type="ECO:0000313" key="2">
    <source>
        <dbReference type="EMBL" id="KAF2677935.1"/>
    </source>
</evidence>
<feature type="compositionally biased region" description="Basic and acidic residues" evidence="1">
    <location>
        <begin position="135"/>
        <end position="154"/>
    </location>
</feature>
<dbReference type="EMBL" id="MU005616">
    <property type="protein sequence ID" value="KAF2677935.1"/>
    <property type="molecule type" value="Genomic_DNA"/>
</dbReference>
<gene>
    <name evidence="2" type="ORF">K458DRAFT_436196</name>
</gene>
<dbReference type="Proteomes" id="UP000799291">
    <property type="component" value="Unassembled WGS sequence"/>
</dbReference>
<organism evidence="2 3">
    <name type="scientific">Lentithecium fluviatile CBS 122367</name>
    <dbReference type="NCBI Taxonomy" id="1168545"/>
    <lineage>
        <taxon>Eukaryota</taxon>
        <taxon>Fungi</taxon>
        <taxon>Dikarya</taxon>
        <taxon>Ascomycota</taxon>
        <taxon>Pezizomycotina</taxon>
        <taxon>Dothideomycetes</taxon>
        <taxon>Pleosporomycetidae</taxon>
        <taxon>Pleosporales</taxon>
        <taxon>Massarineae</taxon>
        <taxon>Lentitheciaceae</taxon>
        <taxon>Lentithecium</taxon>
    </lineage>
</organism>
<accession>A0A6G1IIH3</accession>
<name>A0A6G1IIH3_9PLEO</name>
<proteinExistence type="predicted"/>
<evidence type="ECO:0000313" key="3">
    <source>
        <dbReference type="Proteomes" id="UP000799291"/>
    </source>
</evidence>
<evidence type="ECO:0000256" key="1">
    <source>
        <dbReference type="SAM" id="MobiDB-lite"/>
    </source>
</evidence>
<sequence length="228" mass="25370">MLDQGHKWLEFFPLEDTALSRCLVAVATEMKSSDSDTNLVNSSAVQLQESTSSDPPHVTTIFPLLVTDWTSTLSMGEVSRGSMGPMSQSCTTIAPHLYRSTWTPSASNPRAIRSWISAIVHEVLPMNNPAQQIDSQERERPEDSKSDPKFRETSRFLVDRQQRDEAIALVPYFASSSFSSPRIRAPLHPSNFPPSRNFKEPLTLNTIGNLRSKKESCKNFSSKGNTGP</sequence>
<protein>
    <submittedName>
        <fullName evidence="2">Uncharacterized protein</fullName>
    </submittedName>
</protein>
<keyword evidence="3" id="KW-1185">Reference proteome</keyword>
<feature type="region of interest" description="Disordered" evidence="1">
    <location>
        <begin position="127"/>
        <end position="154"/>
    </location>
</feature>